<dbReference type="GO" id="GO:0005789">
    <property type="term" value="C:endoplasmic reticulum membrane"/>
    <property type="evidence" value="ECO:0007669"/>
    <property type="project" value="TreeGrafter"/>
</dbReference>
<dbReference type="FunCoup" id="A0A7M7KJH6">
    <property type="interactions" value="859"/>
</dbReference>
<evidence type="ECO:0000256" key="2">
    <source>
        <dbReference type="ARBA" id="ARBA00023284"/>
    </source>
</evidence>
<dbReference type="OrthoDB" id="60822at2759"/>
<keyword evidence="1 3" id="KW-0732">Signal</keyword>
<keyword evidence="2" id="KW-0676">Redox-active center</keyword>
<evidence type="ECO:0000313" key="5">
    <source>
        <dbReference type="Proteomes" id="UP000594260"/>
    </source>
</evidence>
<dbReference type="Proteomes" id="UP000594260">
    <property type="component" value="Unplaced"/>
</dbReference>
<dbReference type="EnsemblMetazoa" id="XM_022812167">
    <property type="protein sequence ID" value="XP_022667902"/>
    <property type="gene ID" value="LOC111253153"/>
</dbReference>
<dbReference type="GO" id="GO:0004791">
    <property type="term" value="F:thioredoxin-disulfide reductase (NADPH) activity"/>
    <property type="evidence" value="ECO:0007669"/>
    <property type="project" value="TreeGrafter"/>
</dbReference>
<dbReference type="AlphaFoldDB" id="A0A7M7KJH6"/>
<dbReference type="NCBIfam" id="TIGR02174">
    <property type="entry name" value="CXXU_selWTH"/>
    <property type="match status" value="1"/>
</dbReference>
<dbReference type="SUPFAM" id="SSF52833">
    <property type="entry name" value="Thioredoxin-like"/>
    <property type="match status" value="1"/>
</dbReference>
<dbReference type="GeneID" id="111253153"/>
<accession>A0A7M7KJH6</accession>
<dbReference type="PANTHER" id="PTHR13544:SF0">
    <property type="entry name" value="THIOREDOXIN REDUCTASE-LIKE SELENOPROTEIN T"/>
    <property type="match status" value="1"/>
</dbReference>
<keyword evidence="5" id="KW-1185">Reference proteome</keyword>
<dbReference type="Pfam" id="PF10262">
    <property type="entry name" value="Rdx"/>
    <property type="match status" value="1"/>
</dbReference>
<dbReference type="KEGG" id="vde:111253153"/>
<dbReference type="InterPro" id="IPR019389">
    <property type="entry name" value="Selenoprotein_T"/>
</dbReference>
<protein>
    <recommendedName>
        <fullName evidence="6">Selenoprotein T</fullName>
    </recommendedName>
</protein>
<evidence type="ECO:0008006" key="6">
    <source>
        <dbReference type="Google" id="ProtNLM"/>
    </source>
</evidence>
<dbReference type="InParanoid" id="A0A7M7KJH6"/>
<feature type="chain" id="PRO_5029820507" description="Selenoprotein T" evidence="3">
    <location>
        <begin position="20"/>
        <end position="191"/>
    </location>
</feature>
<dbReference type="InterPro" id="IPR011893">
    <property type="entry name" value="Selenoprotein_Rdx-typ"/>
</dbReference>
<name>A0A7M7KJH6_VARDE</name>
<dbReference type="OMA" id="LKFQICC"/>
<proteinExistence type="predicted"/>
<feature type="signal peptide" evidence="3">
    <location>
        <begin position="1"/>
        <end position="19"/>
    </location>
</feature>
<evidence type="ECO:0000313" key="4">
    <source>
        <dbReference type="EnsemblMetazoa" id="XP_022667902"/>
    </source>
</evidence>
<dbReference type="PANTHER" id="PTHR13544">
    <property type="entry name" value="SELENOPROTEIN T"/>
    <property type="match status" value="1"/>
</dbReference>
<organism evidence="4 5">
    <name type="scientific">Varroa destructor</name>
    <name type="common">Honeybee mite</name>
    <dbReference type="NCBI Taxonomy" id="109461"/>
    <lineage>
        <taxon>Eukaryota</taxon>
        <taxon>Metazoa</taxon>
        <taxon>Ecdysozoa</taxon>
        <taxon>Arthropoda</taxon>
        <taxon>Chelicerata</taxon>
        <taxon>Arachnida</taxon>
        <taxon>Acari</taxon>
        <taxon>Parasitiformes</taxon>
        <taxon>Mesostigmata</taxon>
        <taxon>Gamasina</taxon>
        <taxon>Dermanyssoidea</taxon>
        <taxon>Varroidae</taxon>
        <taxon>Varroa</taxon>
    </lineage>
</organism>
<dbReference type="InterPro" id="IPR036249">
    <property type="entry name" value="Thioredoxin-like_sf"/>
</dbReference>
<dbReference type="GO" id="GO:0045454">
    <property type="term" value="P:cell redox homeostasis"/>
    <property type="evidence" value="ECO:0007669"/>
    <property type="project" value="TreeGrafter"/>
</dbReference>
<evidence type="ECO:0000256" key="1">
    <source>
        <dbReference type="ARBA" id="ARBA00022729"/>
    </source>
</evidence>
<sequence length="191" mass="21654">MSPEFAIGLLTLIACPVLAQKVIPKPRTLAELNTQPLPTLRIVYCATSGYQRTLQQYVSLLSEKYEGQVLARGEAFQHSAWAHYVSYALTTLKLTLAALFMFKVNILRQLQSRYPRIVEFAINNRMLSTIFVFLLISTLEAKLTSTGHFEIYYNDVPVWSKLASGRFPTPGELFQIIDNQILIKNSPRISL</sequence>
<dbReference type="Gene3D" id="3.40.30.10">
    <property type="entry name" value="Glutaredoxin"/>
    <property type="match status" value="1"/>
</dbReference>
<dbReference type="RefSeq" id="XP_022667902.1">
    <property type="nucleotide sequence ID" value="XM_022812167.1"/>
</dbReference>
<evidence type="ECO:0000256" key="3">
    <source>
        <dbReference type="SAM" id="SignalP"/>
    </source>
</evidence>
<reference evidence="4" key="1">
    <citation type="submission" date="2021-01" db="UniProtKB">
        <authorList>
            <consortium name="EnsemblMetazoa"/>
        </authorList>
    </citation>
    <scope>IDENTIFICATION</scope>
</reference>